<dbReference type="EMBL" id="JBANRG010000096">
    <property type="protein sequence ID" value="KAK7436253.1"/>
    <property type="molecule type" value="Genomic_DNA"/>
</dbReference>
<evidence type="ECO:0000313" key="5">
    <source>
        <dbReference type="Proteomes" id="UP001498398"/>
    </source>
</evidence>
<evidence type="ECO:0000259" key="3">
    <source>
        <dbReference type="Pfam" id="PF00135"/>
    </source>
</evidence>
<dbReference type="PANTHER" id="PTHR43142:SF1">
    <property type="entry name" value="CARBOXYLIC ESTER HYDROLASE"/>
    <property type="match status" value="1"/>
</dbReference>
<reference evidence="4 5" key="1">
    <citation type="submission" date="2024-01" db="EMBL/GenBank/DDBJ databases">
        <title>A draft genome for the cacao thread blight pathogen Marasmiellus scandens.</title>
        <authorList>
            <person name="Baruah I.K."/>
            <person name="Leung J."/>
            <person name="Bukari Y."/>
            <person name="Amoako-Attah I."/>
            <person name="Meinhardt L.W."/>
            <person name="Bailey B.A."/>
            <person name="Cohen S.P."/>
        </authorList>
    </citation>
    <scope>NUCLEOTIDE SEQUENCE [LARGE SCALE GENOMIC DNA]</scope>
    <source>
        <strain evidence="4 5">GH-19</strain>
    </source>
</reference>
<protein>
    <recommendedName>
        <fullName evidence="3">Carboxylesterase type B domain-containing protein</fullName>
    </recommendedName>
</protein>
<sequence length="147" mass="15841">MYVLLIIDFGSPPAVVLSVVLALSGVALTLLFTLAFAQPPTAFDTVRNITYIGTNTVPGVEKFLNIPYGKDTSRQRRFTSPEPTYLPAGTVYNATIPGPVCPQITGGSFAFFSNLSNSNMSEDCLRLKVARPAGLNDGEKLPVMVWI</sequence>
<feature type="domain" description="Carboxylesterase type B" evidence="3">
    <location>
        <begin position="57"/>
        <end position="147"/>
    </location>
</feature>
<dbReference type="SUPFAM" id="SSF53474">
    <property type="entry name" value="alpha/beta-Hydrolases"/>
    <property type="match status" value="1"/>
</dbReference>
<keyword evidence="2" id="KW-0378">Hydrolase</keyword>
<name>A0ABR1IP54_9AGAR</name>
<evidence type="ECO:0000256" key="2">
    <source>
        <dbReference type="ARBA" id="ARBA00022801"/>
    </source>
</evidence>
<evidence type="ECO:0000313" key="4">
    <source>
        <dbReference type="EMBL" id="KAK7436253.1"/>
    </source>
</evidence>
<comment type="caution">
    <text evidence="4">The sequence shown here is derived from an EMBL/GenBank/DDBJ whole genome shotgun (WGS) entry which is preliminary data.</text>
</comment>
<proteinExistence type="inferred from homology"/>
<dbReference type="Gene3D" id="3.40.50.1820">
    <property type="entry name" value="alpha/beta hydrolase"/>
    <property type="match status" value="1"/>
</dbReference>
<organism evidence="4 5">
    <name type="scientific">Marasmiellus scandens</name>
    <dbReference type="NCBI Taxonomy" id="2682957"/>
    <lineage>
        <taxon>Eukaryota</taxon>
        <taxon>Fungi</taxon>
        <taxon>Dikarya</taxon>
        <taxon>Basidiomycota</taxon>
        <taxon>Agaricomycotina</taxon>
        <taxon>Agaricomycetes</taxon>
        <taxon>Agaricomycetidae</taxon>
        <taxon>Agaricales</taxon>
        <taxon>Marasmiineae</taxon>
        <taxon>Omphalotaceae</taxon>
        <taxon>Marasmiellus</taxon>
    </lineage>
</organism>
<evidence type="ECO:0000256" key="1">
    <source>
        <dbReference type="ARBA" id="ARBA00005964"/>
    </source>
</evidence>
<dbReference type="InterPro" id="IPR002018">
    <property type="entry name" value="CarbesteraseB"/>
</dbReference>
<dbReference type="PANTHER" id="PTHR43142">
    <property type="entry name" value="CARBOXYLIC ESTER HYDROLASE"/>
    <property type="match status" value="1"/>
</dbReference>
<dbReference type="Proteomes" id="UP001498398">
    <property type="component" value="Unassembled WGS sequence"/>
</dbReference>
<accession>A0ABR1IP54</accession>
<keyword evidence="5" id="KW-1185">Reference proteome</keyword>
<dbReference type="Pfam" id="PF00135">
    <property type="entry name" value="COesterase"/>
    <property type="match status" value="1"/>
</dbReference>
<dbReference type="InterPro" id="IPR029058">
    <property type="entry name" value="AB_hydrolase_fold"/>
</dbReference>
<comment type="similarity">
    <text evidence="1">Belongs to the type-B carboxylesterase/lipase family.</text>
</comment>
<gene>
    <name evidence="4" type="ORF">VKT23_019217</name>
</gene>